<proteinExistence type="predicted"/>
<feature type="non-terminal residue" evidence="1">
    <location>
        <position position="162"/>
    </location>
</feature>
<dbReference type="EMBL" id="HACM01003355">
    <property type="protein sequence ID" value="CRZ03797.1"/>
    <property type="molecule type" value="Transcribed_RNA"/>
</dbReference>
<accession>A0A0H5QQB3</accession>
<name>A0A0H5QQB3_9EUKA</name>
<protein>
    <submittedName>
        <fullName evidence="1">Uncharacterized protein</fullName>
    </submittedName>
</protein>
<feature type="non-terminal residue" evidence="1">
    <location>
        <position position="1"/>
    </location>
</feature>
<sequence length="162" mass="17866">PNPTIFLECSSVSLQYSQFLSLRQRQEYHFVTYVLLPFATTVVCNVFSSKSDNFCFSGQNIWIFSDATNGTLNCKFRHASIDLEDCPSFLSLSSGEDGGFGLSLSCGNQLSKKQTCTNAFEVNPIRNLLCNFLPDLFDMFDICPPLTISAKSAALKSVNVSA</sequence>
<organism evidence="1">
    <name type="scientific">Spongospora subterranea</name>
    <dbReference type="NCBI Taxonomy" id="70186"/>
    <lineage>
        <taxon>Eukaryota</taxon>
        <taxon>Sar</taxon>
        <taxon>Rhizaria</taxon>
        <taxon>Endomyxa</taxon>
        <taxon>Phytomyxea</taxon>
        <taxon>Plasmodiophorida</taxon>
        <taxon>Plasmodiophoridae</taxon>
        <taxon>Spongospora</taxon>
    </lineage>
</organism>
<dbReference type="AlphaFoldDB" id="A0A0H5QQB3"/>
<evidence type="ECO:0000313" key="1">
    <source>
        <dbReference type="EMBL" id="CRZ03797.1"/>
    </source>
</evidence>
<reference evidence="1" key="1">
    <citation type="submission" date="2015-04" db="EMBL/GenBank/DDBJ databases">
        <title>The genome sequence of the plant pathogenic Rhizarian Plasmodiophora brassicae reveals insights in its biotrophic life cycle and the origin of chitin synthesis.</title>
        <authorList>
            <person name="Schwelm A."/>
            <person name="Fogelqvist J."/>
            <person name="Knaust A."/>
            <person name="Julke S."/>
            <person name="Lilja T."/>
            <person name="Dhandapani V."/>
            <person name="Bonilla-Rosso G."/>
            <person name="Karlsson M."/>
            <person name="Shevchenko A."/>
            <person name="Choi S.R."/>
            <person name="Kim H.G."/>
            <person name="Park J.Y."/>
            <person name="Lim Y.P."/>
            <person name="Ludwig-Muller J."/>
            <person name="Dixelius C."/>
        </authorList>
    </citation>
    <scope>NUCLEOTIDE SEQUENCE</scope>
    <source>
        <tissue evidence="1">Potato root galls</tissue>
    </source>
</reference>